<dbReference type="InterPro" id="IPR052515">
    <property type="entry name" value="Gfo/Idh/MocA_Oxidoreductase"/>
</dbReference>
<proteinExistence type="predicted"/>
<protein>
    <submittedName>
        <fullName evidence="4">Dehydrogenase</fullName>
    </submittedName>
</protein>
<comment type="caution">
    <text evidence="4">The sequence shown here is derived from an EMBL/GenBank/DDBJ whole genome shotgun (WGS) entry which is preliminary data.</text>
</comment>
<evidence type="ECO:0000313" key="4">
    <source>
        <dbReference type="EMBL" id="MBP2437179.1"/>
    </source>
</evidence>
<reference evidence="4 5" key="1">
    <citation type="submission" date="2021-03" db="EMBL/GenBank/DDBJ databases">
        <title>Sequencing the genomes of 1000 actinobacteria strains.</title>
        <authorList>
            <person name="Klenk H.-P."/>
        </authorList>
    </citation>
    <scope>NUCLEOTIDE SEQUENCE [LARGE SCALE GENOMIC DNA]</scope>
    <source>
        <strain evidence="4 5">DSM 24221</strain>
    </source>
</reference>
<dbReference type="SUPFAM" id="SSF55347">
    <property type="entry name" value="Glyceraldehyde-3-phosphate dehydrogenase-like, C-terminal domain"/>
    <property type="match status" value="1"/>
</dbReference>
<evidence type="ECO:0000313" key="5">
    <source>
        <dbReference type="Proteomes" id="UP001519362"/>
    </source>
</evidence>
<sequence length="373" mass="39270">MTSSRMALRVGVIGTGGIAGAHATAIRELGGSVELVAVADIDAARAAAFAADHGGATVFASADDLLAHAGADVVCICTPPQTHAPLAIAAMRAGVTALVEKPTALSLAELDEIARVEEETGTQTLTVFQHRFGAASLRLRELVTSGALGRPLVAACETLWFRPAAYFEVPWRGRWDVEGGGPTMGHGIHQFDLLLAVLGPWSEVTAVAERQLRPTDTEDVSAALVRFDNGAIATVINSLVSPKETSRLRIDFENASVEVEHLYGHTNADWTFTPAPGHEHLAERWNTDLPDDGISGHRHQIAAIADAIAAGKRPDVDIVDARRTLEFAAATYASAFRRTPIAAGDISGDDPFMTSMSGGIVPWAPVKAVPVAS</sequence>
<feature type="domain" description="GFO/IDH/MocA-like oxidoreductase" evidence="3">
    <location>
        <begin position="138"/>
        <end position="257"/>
    </location>
</feature>
<accession>A0ABS4ZIS0</accession>
<dbReference type="InterPro" id="IPR000683">
    <property type="entry name" value="Gfo/Idh/MocA-like_OxRdtase_N"/>
</dbReference>
<keyword evidence="1" id="KW-0520">NAD</keyword>
<feature type="domain" description="Gfo/Idh/MocA-like oxidoreductase N-terminal" evidence="2">
    <location>
        <begin position="8"/>
        <end position="123"/>
    </location>
</feature>
<dbReference type="EMBL" id="JAGIOL010000001">
    <property type="protein sequence ID" value="MBP2437179.1"/>
    <property type="molecule type" value="Genomic_DNA"/>
</dbReference>
<evidence type="ECO:0000256" key="1">
    <source>
        <dbReference type="ARBA" id="ARBA00023027"/>
    </source>
</evidence>
<dbReference type="Gene3D" id="3.40.50.720">
    <property type="entry name" value="NAD(P)-binding Rossmann-like Domain"/>
    <property type="match status" value="1"/>
</dbReference>
<keyword evidence="5" id="KW-1185">Reference proteome</keyword>
<gene>
    <name evidence="4" type="ORF">JOF34_001765</name>
</gene>
<dbReference type="Pfam" id="PF01408">
    <property type="entry name" value="GFO_IDH_MocA"/>
    <property type="match status" value="1"/>
</dbReference>
<dbReference type="RefSeq" id="WP_241244877.1">
    <property type="nucleotide sequence ID" value="NZ_CP049253.1"/>
</dbReference>
<organism evidence="4 5">
    <name type="scientific">Microbacterium amylolyticum</name>
    <dbReference type="NCBI Taxonomy" id="936337"/>
    <lineage>
        <taxon>Bacteria</taxon>
        <taxon>Bacillati</taxon>
        <taxon>Actinomycetota</taxon>
        <taxon>Actinomycetes</taxon>
        <taxon>Micrococcales</taxon>
        <taxon>Microbacteriaceae</taxon>
        <taxon>Microbacterium</taxon>
    </lineage>
</organism>
<dbReference type="PANTHER" id="PTHR43249">
    <property type="entry name" value="UDP-N-ACETYL-2-AMINO-2-DEOXY-D-GLUCURONATE OXIDASE"/>
    <property type="match status" value="1"/>
</dbReference>
<dbReference type="InterPro" id="IPR036291">
    <property type="entry name" value="NAD(P)-bd_dom_sf"/>
</dbReference>
<dbReference type="Proteomes" id="UP001519362">
    <property type="component" value="Unassembled WGS sequence"/>
</dbReference>
<name>A0ABS4ZIS0_9MICO</name>
<dbReference type="SUPFAM" id="SSF51735">
    <property type="entry name" value="NAD(P)-binding Rossmann-fold domains"/>
    <property type="match status" value="1"/>
</dbReference>
<evidence type="ECO:0000259" key="3">
    <source>
        <dbReference type="Pfam" id="PF22725"/>
    </source>
</evidence>
<dbReference type="InterPro" id="IPR055170">
    <property type="entry name" value="GFO_IDH_MocA-like_dom"/>
</dbReference>
<dbReference type="Gene3D" id="3.30.360.10">
    <property type="entry name" value="Dihydrodipicolinate Reductase, domain 2"/>
    <property type="match status" value="1"/>
</dbReference>
<evidence type="ECO:0000259" key="2">
    <source>
        <dbReference type="Pfam" id="PF01408"/>
    </source>
</evidence>
<dbReference type="PANTHER" id="PTHR43249:SF1">
    <property type="entry name" value="D-GLUCOSIDE 3-DEHYDROGENASE"/>
    <property type="match status" value="1"/>
</dbReference>
<dbReference type="Pfam" id="PF22725">
    <property type="entry name" value="GFO_IDH_MocA_C3"/>
    <property type="match status" value="1"/>
</dbReference>